<feature type="non-terminal residue" evidence="2">
    <location>
        <position position="144"/>
    </location>
</feature>
<reference evidence="2" key="2">
    <citation type="submission" date="2016-06" db="EMBL/GenBank/DDBJ databases">
        <title>The genome of a short-lived fish provides insights into sex chromosome evolution and the genetic control of aging.</title>
        <authorList>
            <person name="Reichwald K."/>
            <person name="Felder M."/>
            <person name="Petzold A."/>
            <person name="Koch P."/>
            <person name="Groth M."/>
            <person name="Platzer M."/>
        </authorList>
    </citation>
    <scope>NUCLEOTIDE SEQUENCE</scope>
    <source>
        <tissue evidence="2">Brain</tissue>
    </source>
</reference>
<name>A0A1A8LJR0_9TELE</name>
<evidence type="ECO:0000256" key="1">
    <source>
        <dbReference type="SAM" id="MobiDB-lite"/>
    </source>
</evidence>
<sequence length="144" mass="16612">LLLLHHHLLPLRQKSIKFQVQAQCPALRARWCSRQTAAPACWNQSATPAALAKPSYATLKNARWRRRNKRSKSKRSEQRRVVETSCLTSLINSPCVEKVFLEKSQLLESQKLLLVREERSPGCQTSSRLLQLHKRQQTMTTGKR</sequence>
<feature type="compositionally biased region" description="Basic residues" evidence="1">
    <location>
        <begin position="62"/>
        <end position="73"/>
    </location>
</feature>
<dbReference type="AlphaFoldDB" id="A0A1A8LJR0"/>
<reference evidence="2" key="1">
    <citation type="submission" date="2016-05" db="EMBL/GenBank/DDBJ databases">
        <authorList>
            <person name="Lavstsen T."/>
            <person name="Jespersen J.S."/>
        </authorList>
    </citation>
    <scope>NUCLEOTIDE SEQUENCE</scope>
    <source>
        <tissue evidence="2">Brain</tissue>
    </source>
</reference>
<evidence type="ECO:0000313" key="2">
    <source>
        <dbReference type="EMBL" id="SBR45070.1"/>
    </source>
</evidence>
<gene>
    <name evidence="2" type="primary">WASH</name>
</gene>
<protein>
    <submittedName>
        <fullName evidence="2">WAS protein family homolog</fullName>
    </submittedName>
</protein>
<proteinExistence type="predicted"/>
<feature type="non-terminal residue" evidence="2">
    <location>
        <position position="1"/>
    </location>
</feature>
<feature type="region of interest" description="Disordered" evidence="1">
    <location>
        <begin position="61"/>
        <end position="81"/>
    </location>
</feature>
<dbReference type="EMBL" id="HAEF01007632">
    <property type="protein sequence ID" value="SBR45070.1"/>
    <property type="molecule type" value="Transcribed_RNA"/>
</dbReference>
<organism evidence="2">
    <name type="scientific">Nothobranchius pienaari</name>
    <dbReference type="NCBI Taxonomy" id="704102"/>
    <lineage>
        <taxon>Eukaryota</taxon>
        <taxon>Metazoa</taxon>
        <taxon>Chordata</taxon>
        <taxon>Craniata</taxon>
        <taxon>Vertebrata</taxon>
        <taxon>Euteleostomi</taxon>
        <taxon>Actinopterygii</taxon>
        <taxon>Neopterygii</taxon>
        <taxon>Teleostei</taxon>
        <taxon>Neoteleostei</taxon>
        <taxon>Acanthomorphata</taxon>
        <taxon>Ovalentaria</taxon>
        <taxon>Atherinomorphae</taxon>
        <taxon>Cyprinodontiformes</taxon>
        <taxon>Nothobranchiidae</taxon>
        <taxon>Nothobranchius</taxon>
    </lineage>
</organism>
<accession>A0A1A8LJR0</accession>